<dbReference type="Gene3D" id="3.40.630.30">
    <property type="match status" value="1"/>
</dbReference>
<proteinExistence type="predicted"/>
<comment type="caution">
    <text evidence="1">The sequence shown here is derived from an EMBL/GenBank/DDBJ whole genome shotgun (WGS) entry which is preliminary data.</text>
</comment>
<evidence type="ECO:0000313" key="2">
    <source>
        <dbReference type="Proteomes" id="UP000535491"/>
    </source>
</evidence>
<reference evidence="1 2" key="1">
    <citation type="submission" date="2020-07" db="EMBL/GenBank/DDBJ databases">
        <authorList>
            <person name="Feng H."/>
        </authorList>
    </citation>
    <scope>NUCLEOTIDE SEQUENCE [LARGE SCALE GENOMIC DNA]</scope>
    <source>
        <strain evidence="2">s-10</strain>
    </source>
</reference>
<dbReference type="Proteomes" id="UP000535491">
    <property type="component" value="Unassembled WGS sequence"/>
</dbReference>
<dbReference type="InterPro" id="IPR016181">
    <property type="entry name" value="Acyl_CoA_acyltransferase"/>
</dbReference>
<name>A0A7W1WS14_9BACL</name>
<gene>
    <name evidence="1" type="ORF">H1191_11370</name>
</gene>
<keyword evidence="2" id="KW-1185">Reference proteome</keyword>
<protein>
    <submittedName>
        <fullName evidence="1">Uncharacterized protein</fullName>
    </submittedName>
</protein>
<organism evidence="1 2">
    <name type="scientific">Paenactinomyces guangxiensis</name>
    <dbReference type="NCBI Taxonomy" id="1490290"/>
    <lineage>
        <taxon>Bacteria</taxon>
        <taxon>Bacillati</taxon>
        <taxon>Bacillota</taxon>
        <taxon>Bacilli</taxon>
        <taxon>Bacillales</taxon>
        <taxon>Thermoactinomycetaceae</taxon>
        <taxon>Paenactinomyces</taxon>
    </lineage>
</organism>
<evidence type="ECO:0000313" key="1">
    <source>
        <dbReference type="EMBL" id="MBA4494908.1"/>
    </source>
</evidence>
<accession>A0A7W1WS14</accession>
<dbReference type="AlphaFoldDB" id="A0A7W1WS14"/>
<sequence>MAEINAKTVCLKANEMVKIRSARPEDAESILLLTQSVFQESEFTLTTAEEFSLTIEGEAEWIKENQSDPDKLLIVAEADQQIV</sequence>
<dbReference type="RefSeq" id="WP_181752140.1">
    <property type="nucleotide sequence ID" value="NZ_JACEIQ010000010.1"/>
</dbReference>
<dbReference type="EMBL" id="JACEIQ010000010">
    <property type="protein sequence ID" value="MBA4494908.1"/>
    <property type="molecule type" value="Genomic_DNA"/>
</dbReference>
<dbReference type="SUPFAM" id="SSF55729">
    <property type="entry name" value="Acyl-CoA N-acyltransferases (Nat)"/>
    <property type="match status" value="1"/>
</dbReference>